<gene>
    <name evidence="2" type="ORF">OCBIM_22016361mg</name>
</gene>
<accession>A0A0L8IDC4</accession>
<organism evidence="2">
    <name type="scientific">Octopus bimaculoides</name>
    <name type="common">California two-spotted octopus</name>
    <dbReference type="NCBI Taxonomy" id="37653"/>
    <lineage>
        <taxon>Eukaryota</taxon>
        <taxon>Metazoa</taxon>
        <taxon>Spiralia</taxon>
        <taxon>Lophotrochozoa</taxon>
        <taxon>Mollusca</taxon>
        <taxon>Cephalopoda</taxon>
        <taxon>Coleoidea</taxon>
        <taxon>Octopodiformes</taxon>
        <taxon>Octopoda</taxon>
        <taxon>Incirrata</taxon>
        <taxon>Octopodidae</taxon>
        <taxon>Octopus</taxon>
    </lineage>
</organism>
<reference evidence="2" key="1">
    <citation type="submission" date="2015-07" db="EMBL/GenBank/DDBJ databases">
        <title>MeaNS - Measles Nucleotide Surveillance Program.</title>
        <authorList>
            <person name="Tran T."/>
            <person name="Druce J."/>
        </authorList>
    </citation>
    <scope>NUCLEOTIDE SEQUENCE</scope>
    <source>
        <strain evidence="2">UCB-OBI-ISO-001</strain>
        <tissue evidence="2">Gonad</tissue>
    </source>
</reference>
<sequence length="395" mass="44116">MKLKPHPEVIDIGKQLQETSLAAINLPRNVSESSLNETEEETEKQLPNQQQNHGFFLSPKLSFNTESNIHKGDFSNKLGLPLRGTSLQLPKLNLHNLNPIKNVNLKALRLPTVFYSNKETKSSMERLTISTKHSGDEVSDSGNSLKHLPPEGAGNLPQSSDTDVVSNKNLLDMTQDENTDVMFRSCGILATNPKQLFVTSLSLSSDVDPEELPQEISTAIDETRKSEAADQLNNLLSLDLVSSESEIENSRMALNNKTEQENFMSNIPDTYASSYPASIHDDYDDSSNNYDHFNYGDASTELAEHSRDMSNQRRRPLPLKPSFSDGAISSHPDINTYPDLQKPLLLLENNPFTKIGQKIQSSMSRSSSKATVDLLKEQVLEKLKDRECETQIIFI</sequence>
<protein>
    <submittedName>
        <fullName evidence="2">Uncharacterized protein</fullName>
    </submittedName>
</protein>
<evidence type="ECO:0000313" key="2">
    <source>
        <dbReference type="EMBL" id="KOF99414.1"/>
    </source>
</evidence>
<dbReference type="OrthoDB" id="405996at2759"/>
<dbReference type="STRING" id="37653.A0A0L8IDC4"/>
<proteinExistence type="predicted"/>
<evidence type="ECO:0000256" key="1">
    <source>
        <dbReference type="SAM" id="MobiDB-lite"/>
    </source>
</evidence>
<feature type="region of interest" description="Disordered" evidence="1">
    <location>
        <begin position="121"/>
        <end position="164"/>
    </location>
</feature>
<name>A0A0L8IDC4_OCTBM</name>
<dbReference type="EMBL" id="KQ415962">
    <property type="protein sequence ID" value="KOF99414.1"/>
    <property type="molecule type" value="Genomic_DNA"/>
</dbReference>
<dbReference type="AlphaFoldDB" id="A0A0L8IDC4"/>
<feature type="region of interest" description="Disordered" evidence="1">
    <location>
        <begin position="28"/>
        <end position="48"/>
    </location>
</feature>